<sequence length="76" mass="7317">MAVFPPGGSVDQVARILAQPLPQVLGQAVSVDNRGGASGSIGAAFVAKSGAQKGAPRAEAPGAASAARGLATLHRG</sequence>
<keyword evidence="3" id="KW-1185">Reference proteome</keyword>
<gene>
    <name evidence="2" type="ORF">EOE66_11940</name>
</gene>
<comment type="caution">
    <text evidence="2">The sequence shown here is derived from an EMBL/GenBank/DDBJ whole genome shotgun (WGS) entry which is preliminary data.</text>
</comment>
<evidence type="ECO:0000256" key="1">
    <source>
        <dbReference type="SAM" id="MobiDB-lite"/>
    </source>
</evidence>
<dbReference type="InterPro" id="IPR042100">
    <property type="entry name" value="Bug_dom1"/>
</dbReference>
<evidence type="ECO:0000313" key="2">
    <source>
        <dbReference type="EMBL" id="RVU46523.1"/>
    </source>
</evidence>
<protein>
    <submittedName>
        <fullName evidence="2">Uncharacterized protein</fullName>
    </submittedName>
</protein>
<dbReference type="Gene3D" id="3.40.190.150">
    <property type="entry name" value="Bordetella uptake gene, domain 1"/>
    <property type="match status" value="1"/>
</dbReference>
<feature type="region of interest" description="Disordered" evidence="1">
    <location>
        <begin position="54"/>
        <end position="76"/>
    </location>
</feature>
<dbReference type="Proteomes" id="UP000285575">
    <property type="component" value="Unassembled WGS sequence"/>
</dbReference>
<proteinExistence type="predicted"/>
<dbReference type="EMBL" id="SACR01000003">
    <property type="protein sequence ID" value="RVU46523.1"/>
    <property type="molecule type" value="Genomic_DNA"/>
</dbReference>
<dbReference type="OrthoDB" id="8886309at2"/>
<reference evidence="2 3" key="1">
    <citation type="submission" date="2019-01" db="EMBL/GenBank/DDBJ databases">
        <authorList>
            <person name="Chen W.-M."/>
        </authorList>
    </citation>
    <scope>NUCLEOTIDE SEQUENCE [LARGE SCALE GENOMIC DNA]</scope>
    <source>
        <strain evidence="2 3">KYPY4</strain>
    </source>
</reference>
<accession>A0A437RIC8</accession>
<name>A0A437RIC8_9BURK</name>
<organism evidence="2 3">
    <name type="scientific">Rubrivivax rivuli</name>
    <dbReference type="NCBI Taxonomy" id="1862385"/>
    <lineage>
        <taxon>Bacteria</taxon>
        <taxon>Pseudomonadati</taxon>
        <taxon>Pseudomonadota</taxon>
        <taxon>Betaproteobacteria</taxon>
        <taxon>Burkholderiales</taxon>
        <taxon>Sphaerotilaceae</taxon>
        <taxon>Rubrivivax</taxon>
    </lineage>
</organism>
<dbReference type="AlphaFoldDB" id="A0A437RIC8"/>
<evidence type="ECO:0000313" key="3">
    <source>
        <dbReference type="Proteomes" id="UP000285575"/>
    </source>
</evidence>